<keyword evidence="2" id="KW-1185">Reference proteome</keyword>
<dbReference type="EMBL" id="JANHOG010000412">
    <property type="protein sequence ID" value="KAJ3554627.1"/>
    <property type="molecule type" value="Genomic_DNA"/>
</dbReference>
<accession>A0ACC1T774</accession>
<protein>
    <submittedName>
        <fullName evidence="1">Uncharacterized protein</fullName>
    </submittedName>
</protein>
<sequence length="1651" mass="184801">MKYPSQLEPPRGWCPAKKREAKEGWAEGEEPRLRCTFCRRTYAGVNAKSMWRRHVFEKHKIAMSNRREINDRKGRGANKENKEGARSGTSTARGAAKVEQPTSTSFRPYRLRPAAEISAAWNPTAIGFSSVDGDTDDGEDSGVESQPQSAAPDLTVPDETIAADLRATTPPLTPALSPSPTATHSFDFTKPVMESPYNPLLTPSFRHSPPRLPSDQPWRFPSPSHPLHSTAREISLCMLAQAESSPTVRGLDVSPLLLVPRNERSKQSIFSSPLSSLAQSTPPEKPKEAIKPTPRRLFSESILPTPLTDRLKFQTHRNSPLAIGFTPVKRRIIPLFTPASGAWSTASPAKTPGKGLGLMGPIKLNGDDPFADDPVRPWPATPDSGDERGISPPDSTPEAESPVLRASQLSQPDTSFADSSQGSSNDSVATGLGLLEGFSLKDRIASAAVNGDSDEDEPMFPEIRRDEPGPTIGVRRVLLGDGSPIPVAVTGKKTRREFFRDTDCEAAYNFLPKKRRRTCSVSSCVRRLLTNSRSLFALSFYILLPILTLVNPETEPMFDEYVEHPSAPQPGRYTQGTLPEVQFEGFEPSPYVQEEYREDEFAQSEMSAPQAPIFDLGQVQYTLPARLVSLVVSSDVLVMGLANNLLVLLELSRDDQVFQIPIQRKMTDFTIYKMFLDPSGRHLLVTSTQGENWYLFRGWKKPRQLKSFKMVIESVAWNKAALLNASHPTSTREMLIGGRNGTIYEAVLDAQEDFFKSQERYLQPVFTLPERHPVTGIKFDFFPASDPRKVLVMVTTASRIYQFVGTPDRRSDDNGRVFSGLFASYNDTAPKILELPGNTDHSELHVFYPNADQASSLPRTVAWMTAPGIYHGTLNFDSSSDDLIDGAQLLPYPSFPQSASISPEQNSIDGDMPISMALTEYHFLLLYKDRVVGVSALNEQLMYEDILPLKPNEVVRGIVADPVRKTYWVYTDQAIYELGTQNEDRDVWKIYLEKGRYESALQLAKTAKQRDTAMTAQAHAFFSGGRYFQAAQAYAQCSATFEEVTLKFLDIGERDALRSYLISRLERTKKTDLSQRMMLATWLVEFYLSKCNELDDSVASEFVSQDVANLQAERTILEEDLRHFLETYKAQQSNLDPAVVYELIQGHGRTDTYLHFATIIGDHKRVVEHWIMEEEWLKALDVINRQSDLELYYTFAPTLMRQVPKETVDSWLRQRALDPLRLVPALLRLHRIPRDPVSPNQAIRYLNHVIFEEGNTSPTVHNLMITFYAVTPTTTISTNSSESTSSDDDGPLMRFLSTAPSDPLTGKPYYDLDYALRICKETRRMQPCVHIYAKMGLWESSVDLALEKGDIELAKANADMPPEEDRQLRKRLWLKIAKYVVQTKQDIKMAMRFLENTDLLKIEDILPFFPDFVVIDDFKEEICTALEGYSAHIDQLKSEMDEATRNAEAIKQDIAGLQKRFITIDSGEKCSVCSQPLLTRQFYVFPCQHTFHADCLIGLAKEYLPATALRKIVALQTQLVKGQQGPHTPTPSRQPTGQRTLLSANFSSPAQNGYGTAKSLGRNLLSAGDKLRDLIIPDTLASLVTAPVGWIPGIGGGNGKKNTQELEKKMERLRRELEDMLAGSCPLCENVVASLDKPFVKEGETDTSWAL</sequence>
<evidence type="ECO:0000313" key="2">
    <source>
        <dbReference type="Proteomes" id="UP001148662"/>
    </source>
</evidence>
<gene>
    <name evidence="1" type="ORF">NM688_g3009</name>
</gene>
<reference evidence="1" key="1">
    <citation type="submission" date="2022-07" db="EMBL/GenBank/DDBJ databases">
        <title>Genome Sequence of Phlebia brevispora.</title>
        <authorList>
            <person name="Buettner E."/>
        </authorList>
    </citation>
    <scope>NUCLEOTIDE SEQUENCE</scope>
    <source>
        <strain evidence="1">MPL23</strain>
    </source>
</reference>
<comment type="caution">
    <text evidence="1">The sequence shown here is derived from an EMBL/GenBank/DDBJ whole genome shotgun (WGS) entry which is preliminary data.</text>
</comment>
<proteinExistence type="predicted"/>
<name>A0ACC1T774_9APHY</name>
<dbReference type="Proteomes" id="UP001148662">
    <property type="component" value="Unassembled WGS sequence"/>
</dbReference>
<evidence type="ECO:0000313" key="1">
    <source>
        <dbReference type="EMBL" id="KAJ3554627.1"/>
    </source>
</evidence>
<organism evidence="1 2">
    <name type="scientific">Phlebia brevispora</name>
    <dbReference type="NCBI Taxonomy" id="194682"/>
    <lineage>
        <taxon>Eukaryota</taxon>
        <taxon>Fungi</taxon>
        <taxon>Dikarya</taxon>
        <taxon>Basidiomycota</taxon>
        <taxon>Agaricomycotina</taxon>
        <taxon>Agaricomycetes</taxon>
        <taxon>Polyporales</taxon>
        <taxon>Meruliaceae</taxon>
        <taxon>Phlebia</taxon>
    </lineage>
</organism>